<dbReference type="InterPro" id="IPR005225">
    <property type="entry name" value="Small_GTP-bd"/>
</dbReference>
<dbReference type="InterPro" id="IPR006073">
    <property type="entry name" value="GTP-bd"/>
</dbReference>
<gene>
    <name evidence="4" type="primary">128up</name>
    <name evidence="4" type="ORF">CEXT_431961</name>
</gene>
<dbReference type="GO" id="GO:0005525">
    <property type="term" value="F:GTP binding"/>
    <property type="evidence" value="ECO:0007669"/>
    <property type="project" value="UniProtKB-KW"/>
</dbReference>
<keyword evidence="5" id="KW-1185">Reference proteome</keyword>
<dbReference type="GO" id="GO:0003924">
    <property type="term" value="F:GTPase activity"/>
    <property type="evidence" value="ECO:0007669"/>
    <property type="project" value="InterPro"/>
</dbReference>
<organism evidence="4 5">
    <name type="scientific">Caerostris extrusa</name>
    <name type="common">Bark spider</name>
    <name type="synonym">Caerostris bankana</name>
    <dbReference type="NCBI Taxonomy" id="172846"/>
    <lineage>
        <taxon>Eukaryota</taxon>
        <taxon>Metazoa</taxon>
        <taxon>Ecdysozoa</taxon>
        <taxon>Arthropoda</taxon>
        <taxon>Chelicerata</taxon>
        <taxon>Arachnida</taxon>
        <taxon>Araneae</taxon>
        <taxon>Araneomorphae</taxon>
        <taxon>Entelegynae</taxon>
        <taxon>Araneoidea</taxon>
        <taxon>Araneidae</taxon>
        <taxon>Caerostris</taxon>
    </lineage>
</organism>
<dbReference type="InterPro" id="IPR006074">
    <property type="entry name" value="GTP1-OBG_CS"/>
</dbReference>
<dbReference type="InterPro" id="IPR045001">
    <property type="entry name" value="DRG"/>
</dbReference>
<evidence type="ECO:0000259" key="3">
    <source>
        <dbReference type="PROSITE" id="PS51710"/>
    </source>
</evidence>
<name>A0AAV4MXA4_CAEEX</name>
<dbReference type="Proteomes" id="UP001054945">
    <property type="component" value="Unassembled WGS sequence"/>
</dbReference>
<dbReference type="Gene3D" id="3.40.50.300">
    <property type="entry name" value="P-loop containing nucleotide triphosphate hydrolases"/>
    <property type="match status" value="1"/>
</dbReference>
<dbReference type="SUPFAM" id="SSF52540">
    <property type="entry name" value="P-loop containing nucleoside triphosphate hydrolases"/>
    <property type="match status" value="1"/>
</dbReference>
<comment type="caution">
    <text evidence="4">The sequence shown here is derived from an EMBL/GenBank/DDBJ whole genome shotgun (WGS) entry which is preliminary data.</text>
</comment>
<dbReference type="InterPro" id="IPR027417">
    <property type="entry name" value="P-loop_NTPase"/>
</dbReference>
<keyword evidence="2" id="KW-0342">GTP-binding</keyword>
<accession>A0AAV4MXA4</accession>
<dbReference type="AlphaFoldDB" id="A0AAV4MXA4"/>
<dbReference type="Pfam" id="PF01926">
    <property type="entry name" value="MMR_HSR1"/>
    <property type="match status" value="1"/>
</dbReference>
<evidence type="ECO:0000256" key="2">
    <source>
        <dbReference type="ARBA" id="ARBA00023134"/>
    </source>
</evidence>
<reference evidence="4 5" key="1">
    <citation type="submission" date="2021-06" db="EMBL/GenBank/DDBJ databases">
        <title>Caerostris extrusa draft genome.</title>
        <authorList>
            <person name="Kono N."/>
            <person name="Arakawa K."/>
        </authorList>
    </citation>
    <scope>NUCLEOTIDE SEQUENCE [LARGE SCALE GENOMIC DNA]</scope>
</reference>
<dbReference type="PRINTS" id="PR00326">
    <property type="entry name" value="GTP1OBG"/>
</dbReference>
<sequence>MASVVDKIAAIEAEMARTQRNKATMGHLGLLKARLAKLKRELMTPKGGGGGPGEGFDVAKTGDARIGFVGFPSVGKSTLMNTLAGVFSEVAAYEFTTLTTVPGVIKYKGAKIQLLDLPGIIEGAKDGKGRGRQVIAVARTCSLIFIVLDVLKPLLHKRLIEHELEGFGIRLNKDPPGIVLRKKDKGGINLPSDGISE</sequence>
<protein>
    <submittedName>
        <fullName evidence="4">GTP-binding protein 128up</fullName>
    </submittedName>
</protein>
<evidence type="ECO:0000256" key="1">
    <source>
        <dbReference type="ARBA" id="ARBA00022741"/>
    </source>
</evidence>
<dbReference type="PANTHER" id="PTHR43127">
    <property type="entry name" value="DEVELOPMENTALLY-REGULATED GTP-BINDING PROTEIN 2"/>
    <property type="match status" value="1"/>
</dbReference>
<dbReference type="EMBL" id="BPLR01002661">
    <property type="protein sequence ID" value="GIX76368.1"/>
    <property type="molecule type" value="Genomic_DNA"/>
</dbReference>
<dbReference type="InterPro" id="IPR031167">
    <property type="entry name" value="G_OBG"/>
</dbReference>
<dbReference type="PROSITE" id="PS51710">
    <property type="entry name" value="G_OBG"/>
    <property type="match status" value="1"/>
</dbReference>
<evidence type="ECO:0000313" key="4">
    <source>
        <dbReference type="EMBL" id="GIX76368.1"/>
    </source>
</evidence>
<dbReference type="FunFam" id="3.40.50.300:FF:000740">
    <property type="entry name" value="Putative GTP-binding protein 1"/>
    <property type="match status" value="1"/>
</dbReference>
<dbReference type="PROSITE" id="PS00905">
    <property type="entry name" value="GTP1_OBG"/>
    <property type="match status" value="1"/>
</dbReference>
<keyword evidence="1" id="KW-0547">Nucleotide-binding</keyword>
<feature type="domain" description="OBG-type G" evidence="3">
    <location>
        <begin position="64"/>
        <end position="197"/>
    </location>
</feature>
<dbReference type="NCBIfam" id="TIGR00231">
    <property type="entry name" value="small_GTP"/>
    <property type="match status" value="1"/>
</dbReference>
<evidence type="ECO:0000313" key="5">
    <source>
        <dbReference type="Proteomes" id="UP001054945"/>
    </source>
</evidence>
<proteinExistence type="predicted"/>